<sequence length="70" mass="7959">MKKMMKESTRKLLTAKLEQLINNKIGSTISDGERNRLFSDVLLMYSSELGVTTDKAEIRELMNGYNGKFA</sequence>
<gene>
    <name evidence="1" type="ORF">EV211_1233</name>
</gene>
<accession>A0A4V3CR33</accession>
<keyword evidence="2" id="KW-1185">Reference proteome</keyword>
<dbReference type="Proteomes" id="UP000295500">
    <property type="component" value="Unassembled WGS sequence"/>
</dbReference>
<dbReference type="AlphaFoldDB" id="A0A4V3CR33"/>
<dbReference type="RefSeq" id="WP_133528690.1">
    <property type="nucleotide sequence ID" value="NZ_CALCQM010000101.1"/>
</dbReference>
<evidence type="ECO:0000313" key="2">
    <source>
        <dbReference type="Proteomes" id="UP000295500"/>
    </source>
</evidence>
<organism evidence="1 2">
    <name type="scientific">Aminicella lysinilytica</name>
    <dbReference type="NCBI Taxonomy" id="433323"/>
    <lineage>
        <taxon>Bacteria</taxon>
        <taxon>Bacillati</taxon>
        <taxon>Bacillota</taxon>
        <taxon>Clostridia</taxon>
        <taxon>Peptostreptococcales</taxon>
        <taxon>Anaerovoracaceae</taxon>
        <taxon>Aminicella</taxon>
    </lineage>
</organism>
<proteinExistence type="predicted"/>
<reference evidence="1 2" key="1">
    <citation type="submission" date="2019-03" db="EMBL/GenBank/DDBJ databases">
        <title>Genomic Encyclopedia of Type Strains, Phase IV (KMG-IV): sequencing the most valuable type-strain genomes for metagenomic binning, comparative biology and taxonomic classification.</title>
        <authorList>
            <person name="Goeker M."/>
        </authorList>
    </citation>
    <scope>NUCLEOTIDE SEQUENCE [LARGE SCALE GENOMIC DNA]</scope>
    <source>
        <strain evidence="1 2">DSM 28287</strain>
    </source>
</reference>
<comment type="caution">
    <text evidence="1">The sequence shown here is derived from an EMBL/GenBank/DDBJ whole genome shotgun (WGS) entry which is preliminary data.</text>
</comment>
<evidence type="ECO:0000313" key="1">
    <source>
        <dbReference type="EMBL" id="TDP53688.1"/>
    </source>
</evidence>
<protein>
    <submittedName>
        <fullName evidence="1">Uncharacterized protein</fullName>
    </submittedName>
</protein>
<dbReference type="EMBL" id="SNXO01000023">
    <property type="protein sequence ID" value="TDP53688.1"/>
    <property type="molecule type" value="Genomic_DNA"/>
</dbReference>
<name>A0A4V3CR33_9FIRM</name>